<evidence type="ECO:0000256" key="2">
    <source>
        <dbReference type="ARBA" id="ARBA00022679"/>
    </source>
</evidence>
<evidence type="ECO:0000256" key="1">
    <source>
        <dbReference type="ARBA" id="ARBA00022603"/>
    </source>
</evidence>
<evidence type="ECO:0000313" key="8">
    <source>
        <dbReference type="Proteomes" id="UP000827721"/>
    </source>
</evidence>
<evidence type="ECO:0000256" key="3">
    <source>
        <dbReference type="ARBA" id="ARBA00022691"/>
    </source>
</evidence>
<dbReference type="InterPro" id="IPR036464">
    <property type="entry name" value="Rubisco_LSMT_subst-bd_sf"/>
</dbReference>
<dbReference type="InterPro" id="IPR001214">
    <property type="entry name" value="SET_dom"/>
</dbReference>
<dbReference type="InterPro" id="IPR050600">
    <property type="entry name" value="SETD3_SETD6_MTase"/>
</dbReference>
<dbReference type="InterPro" id="IPR046341">
    <property type="entry name" value="SET_dom_sf"/>
</dbReference>
<gene>
    <name evidence="7" type="ORF">JRO89_XS05G0038200</name>
</gene>
<dbReference type="Gene3D" id="3.90.1420.10">
    <property type="entry name" value="Rubisco LSMT, substrate-binding domain"/>
    <property type="match status" value="1"/>
</dbReference>
<dbReference type="Gene3D" id="3.90.1410.10">
    <property type="entry name" value="set domain protein methyltransferase, domain 1"/>
    <property type="match status" value="1"/>
</dbReference>
<protein>
    <recommendedName>
        <fullName evidence="6">SET domain-containing protein</fullName>
    </recommendedName>
</protein>
<dbReference type="EMBL" id="JAFEMO010000005">
    <property type="protein sequence ID" value="KAH7570057.1"/>
    <property type="molecule type" value="Genomic_DNA"/>
</dbReference>
<feature type="region of interest" description="Disordered" evidence="5">
    <location>
        <begin position="1"/>
        <end position="25"/>
    </location>
</feature>
<dbReference type="InterPro" id="IPR015353">
    <property type="entry name" value="Rubisco_LSMT_subst-bd"/>
</dbReference>
<dbReference type="PROSITE" id="PS51583">
    <property type="entry name" value="SAM_MT127"/>
    <property type="match status" value="1"/>
</dbReference>
<dbReference type="PANTHER" id="PTHR13271">
    <property type="entry name" value="UNCHARACTERIZED PUTATIVE METHYLTRANSFERASE"/>
    <property type="match status" value="1"/>
</dbReference>
<comment type="caution">
    <text evidence="7">The sequence shown here is derived from an EMBL/GenBank/DDBJ whole genome shotgun (WGS) entry which is preliminary data.</text>
</comment>
<evidence type="ECO:0000259" key="6">
    <source>
        <dbReference type="PROSITE" id="PS50280"/>
    </source>
</evidence>
<evidence type="ECO:0000256" key="4">
    <source>
        <dbReference type="PROSITE-ProRule" id="PRU00916"/>
    </source>
</evidence>
<dbReference type="CDD" id="cd19179">
    <property type="entry name" value="SET_RBCMT"/>
    <property type="match status" value="1"/>
</dbReference>
<keyword evidence="3" id="KW-0949">S-adenosyl-L-methionine</keyword>
<dbReference type="SUPFAM" id="SSF81822">
    <property type="entry name" value="RuBisCo LSMT C-terminal, substrate-binding domain"/>
    <property type="match status" value="1"/>
</dbReference>
<comment type="similarity">
    <text evidence="4">Belongs to the class V-like SAM-binding methyltransferase superfamily. Plant protein-lysine LSMT methyltransferase family.</text>
</comment>
<sequence length="532" mass="59945">MGLSKITSDKLTKLSTRRRRESKPLKTMSILSSVSPSSSSCAFLSSTKTLQVQTLSSLPCKSLGVLKNKPFSVSSLHSTTYSSPPSPEVQTFWQWLCDQRVVSAKSPVRPATVPEGVGLVAQRDIGKNEVVLEIPKKFWINPDAVAASEIGNVCSGLKPWISVALFLIREKKREDSPWRIYLDILPESTDSTVFWWVLPRFLRLICRSEEELVELQGTQLLSTTLGVKEYVQNEFLKLEEEILLPHRKLFPYPITLDDFSWAFGILKSRAFSRLRGQNLVLIPLADLINHSPKITTEEYAYEIKGAGLFSRDLLFSLRSPVAVKAGEQVLIQYDLNKSNAELALDYGFIESKSDRNAYTLTLEISESDPFFGDKLDIAESNGLGETAYFDIVLGSPLPSAMLPYLRLVALGGTDAFLLESIFRNTIWGHLDLPVSRANEELICRVVRDACKSALSRYHTTIEEDEKLLEGGNLDSRLKIAVEIRAGEKRVLQQIDGIFKERELELDELEYYQERRLKDLGLAGEQGEIIFWE</sequence>
<accession>A0ABQ8I0V3</accession>
<keyword evidence="2" id="KW-0808">Transferase</keyword>
<organism evidence="7 8">
    <name type="scientific">Xanthoceras sorbifolium</name>
    <dbReference type="NCBI Taxonomy" id="99658"/>
    <lineage>
        <taxon>Eukaryota</taxon>
        <taxon>Viridiplantae</taxon>
        <taxon>Streptophyta</taxon>
        <taxon>Embryophyta</taxon>
        <taxon>Tracheophyta</taxon>
        <taxon>Spermatophyta</taxon>
        <taxon>Magnoliopsida</taxon>
        <taxon>eudicotyledons</taxon>
        <taxon>Gunneridae</taxon>
        <taxon>Pentapetalae</taxon>
        <taxon>rosids</taxon>
        <taxon>malvids</taxon>
        <taxon>Sapindales</taxon>
        <taxon>Sapindaceae</taxon>
        <taxon>Xanthoceroideae</taxon>
        <taxon>Xanthoceras</taxon>
    </lineage>
</organism>
<dbReference type="Pfam" id="PF09273">
    <property type="entry name" value="Rubis-subs-bind"/>
    <property type="match status" value="1"/>
</dbReference>
<feature type="domain" description="SET" evidence="6">
    <location>
        <begin position="99"/>
        <end position="334"/>
    </location>
</feature>
<dbReference type="PIRSF" id="PIRSF009328">
    <property type="entry name" value="RMT_SET"/>
    <property type="match status" value="1"/>
</dbReference>
<evidence type="ECO:0000313" key="7">
    <source>
        <dbReference type="EMBL" id="KAH7570057.1"/>
    </source>
</evidence>
<dbReference type="SUPFAM" id="SSF82199">
    <property type="entry name" value="SET domain"/>
    <property type="match status" value="1"/>
</dbReference>
<keyword evidence="1 4" id="KW-0489">Methyltransferase</keyword>
<reference evidence="7 8" key="1">
    <citation type="submission" date="2021-02" db="EMBL/GenBank/DDBJ databases">
        <title>Plant Genome Project.</title>
        <authorList>
            <person name="Zhang R.-G."/>
        </authorList>
    </citation>
    <scope>NUCLEOTIDE SEQUENCE [LARGE SCALE GENOMIC DNA]</scope>
    <source>
        <tissue evidence="7">Leaves</tissue>
    </source>
</reference>
<dbReference type="InterPro" id="IPR011192">
    <property type="entry name" value="Rubisco_LSMT_MeTrfase_plant"/>
</dbReference>
<name>A0ABQ8I0V3_9ROSI</name>
<dbReference type="PROSITE" id="PS50280">
    <property type="entry name" value="SET"/>
    <property type="match status" value="1"/>
</dbReference>
<dbReference type="InterPro" id="IPR044431">
    <property type="entry name" value="SET_RBCMT"/>
</dbReference>
<proteinExistence type="inferred from homology"/>
<dbReference type="Proteomes" id="UP000827721">
    <property type="component" value="Unassembled WGS sequence"/>
</dbReference>
<keyword evidence="8" id="KW-1185">Reference proteome</keyword>
<evidence type="ECO:0000256" key="5">
    <source>
        <dbReference type="SAM" id="MobiDB-lite"/>
    </source>
</evidence>
<dbReference type="PANTHER" id="PTHR13271:SF113">
    <property type="entry name" value="[FRUCTOSE-BISPHOSPHATE ALDOLASE]-LYSINE N-METHYLTRANSFERASE, CHLOROPLASTIC"/>
    <property type="match status" value="1"/>
</dbReference>